<accession>A0ABY6F2T1</accession>
<dbReference type="InterPro" id="IPR036942">
    <property type="entry name" value="Beta-barrel_TonB_sf"/>
</dbReference>
<dbReference type="InterPro" id="IPR039426">
    <property type="entry name" value="TonB-dep_rcpt-like"/>
</dbReference>
<keyword evidence="5 9" id="KW-0812">Transmembrane</keyword>
<evidence type="ECO:0000259" key="13">
    <source>
        <dbReference type="Pfam" id="PF07715"/>
    </source>
</evidence>
<protein>
    <submittedName>
        <fullName evidence="14">TonB-dependent receptor</fullName>
    </submittedName>
</protein>
<keyword evidence="8 9" id="KW-0998">Cell outer membrane</keyword>
<evidence type="ECO:0000256" key="8">
    <source>
        <dbReference type="ARBA" id="ARBA00023237"/>
    </source>
</evidence>
<evidence type="ECO:0000256" key="6">
    <source>
        <dbReference type="ARBA" id="ARBA00023077"/>
    </source>
</evidence>
<organism evidence="14 15">
    <name type="scientific">Moraxella nasicaprae</name>
    <dbReference type="NCBI Taxonomy" id="2904122"/>
    <lineage>
        <taxon>Bacteria</taxon>
        <taxon>Pseudomonadati</taxon>
        <taxon>Pseudomonadota</taxon>
        <taxon>Gammaproteobacteria</taxon>
        <taxon>Moraxellales</taxon>
        <taxon>Moraxellaceae</taxon>
        <taxon>Moraxella</taxon>
    </lineage>
</organism>
<dbReference type="Pfam" id="PF00593">
    <property type="entry name" value="TonB_dep_Rec_b-barrel"/>
    <property type="match status" value="1"/>
</dbReference>
<feature type="domain" description="TonB-dependent receptor plug" evidence="13">
    <location>
        <begin position="49"/>
        <end position="147"/>
    </location>
</feature>
<keyword evidence="4 9" id="KW-1134">Transmembrane beta strand</keyword>
<dbReference type="Proteomes" id="UP001063782">
    <property type="component" value="Chromosome"/>
</dbReference>
<keyword evidence="7 9" id="KW-0472">Membrane</keyword>
<dbReference type="RefSeq" id="WP_263075892.1">
    <property type="nucleotide sequence ID" value="NZ_CP089977.1"/>
</dbReference>
<dbReference type="InterPro" id="IPR000531">
    <property type="entry name" value="Beta-barrel_TonB"/>
</dbReference>
<keyword evidence="3 9" id="KW-0813">Transport</keyword>
<evidence type="ECO:0000256" key="7">
    <source>
        <dbReference type="ARBA" id="ARBA00023136"/>
    </source>
</evidence>
<evidence type="ECO:0000256" key="4">
    <source>
        <dbReference type="ARBA" id="ARBA00022452"/>
    </source>
</evidence>
<name>A0ABY6F2T1_9GAMM</name>
<keyword evidence="14" id="KW-0675">Receptor</keyword>
<evidence type="ECO:0000256" key="5">
    <source>
        <dbReference type="ARBA" id="ARBA00022692"/>
    </source>
</evidence>
<feature type="signal peptide" evidence="11">
    <location>
        <begin position="1"/>
        <end position="24"/>
    </location>
</feature>
<reference evidence="14" key="1">
    <citation type="submission" date="2021-12" db="EMBL/GenBank/DDBJ databases">
        <title>taxonomy of Moraxella sp. ZY201224.</title>
        <authorList>
            <person name="Li F."/>
        </authorList>
    </citation>
    <scope>NUCLEOTIDE SEQUENCE</scope>
    <source>
        <strain evidence="14">ZY201224</strain>
    </source>
</reference>
<evidence type="ECO:0000313" key="14">
    <source>
        <dbReference type="EMBL" id="UXZ04405.1"/>
    </source>
</evidence>
<dbReference type="PANTHER" id="PTHR30069:SF41">
    <property type="entry name" value="HEME_HEMOPEXIN UTILIZATION PROTEIN C"/>
    <property type="match status" value="1"/>
</dbReference>
<evidence type="ECO:0000256" key="3">
    <source>
        <dbReference type="ARBA" id="ARBA00022448"/>
    </source>
</evidence>
<gene>
    <name evidence="14" type="ORF">LU297_07375</name>
</gene>
<keyword evidence="11" id="KW-0732">Signal</keyword>
<evidence type="ECO:0000313" key="15">
    <source>
        <dbReference type="Proteomes" id="UP001063782"/>
    </source>
</evidence>
<dbReference type="Gene3D" id="2.40.170.20">
    <property type="entry name" value="TonB-dependent receptor, beta-barrel domain"/>
    <property type="match status" value="1"/>
</dbReference>
<dbReference type="PANTHER" id="PTHR30069">
    <property type="entry name" value="TONB-DEPENDENT OUTER MEMBRANE RECEPTOR"/>
    <property type="match status" value="1"/>
</dbReference>
<sequence length="694" mass="75350">MKGCKQLPLTAAVLGALFTSAAFAQTTDTQTVDLGTEVIRIDRLGAKVKTNVVTLQEKEESTATDLRELLKDEPAIDFSGGNGTSQYIAIRGMGQNSIDVKVDNAYSDTQILYHQGRHQLDPALVKIVEVQKGAGGASAGIGATNGAIIAKTVDAHDLLKGSDKNYGVKVGAGYSSNKEVSGSISAFGKTDNFDLLISGNYVDQDNYEAGKGVEQITSAADGTREYISPVDGSKTVPYSALEKVSYLAKAGVNLGNHRFVLSHFKTNNKGTRNIREEFNVFDGQDPQYRELSLENTNLEYSAKDLGKFVSAIDANVYLMKNTRESADDAKSGYAGRFAGDNKTSIETKGANINFDSEPVDGVLLKTGVNYRHQEAFPNKLEAGLVNQEKTDLGVYAEAIGEVGNFTLTTGVRYDHFKITAMDGKEVSGSSVSPSVGVIWEPVAGLSFNAVHNHATRSPRLYDALTAHGRRAVVSVADNATAERAKNTEIGFNYNKGGFSLNGSYFWQRIDNLLNSAPNGRHAELNVNQNLIGNVGHAKNKGYEINAAYRANGVTVRAGVAESKPEYYSDRPFNNREYGNRIGRTYTAGLAYRFAPVNLEVGANYRRVDKVTGESAWMEHKVSNPRARGDNDLNLVKYGYDVVDLYANYKPLNNDKLNINLAVNNVADKYYIPHTATSGLPAAGREYRVGVNFTY</sequence>
<dbReference type="EMBL" id="CP089977">
    <property type="protein sequence ID" value="UXZ04405.1"/>
    <property type="molecule type" value="Genomic_DNA"/>
</dbReference>
<dbReference type="Gene3D" id="2.170.130.10">
    <property type="entry name" value="TonB-dependent receptor, plug domain"/>
    <property type="match status" value="1"/>
</dbReference>
<feature type="domain" description="TonB-dependent receptor-like beta-barrel" evidence="12">
    <location>
        <begin position="273"/>
        <end position="665"/>
    </location>
</feature>
<dbReference type="InterPro" id="IPR037066">
    <property type="entry name" value="Plug_dom_sf"/>
</dbReference>
<evidence type="ECO:0000256" key="10">
    <source>
        <dbReference type="RuleBase" id="RU003357"/>
    </source>
</evidence>
<proteinExistence type="inferred from homology"/>
<evidence type="ECO:0000256" key="1">
    <source>
        <dbReference type="ARBA" id="ARBA00004571"/>
    </source>
</evidence>
<feature type="chain" id="PRO_5046880084" evidence="11">
    <location>
        <begin position="25"/>
        <end position="694"/>
    </location>
</feature>
<keyword evidence="15" id="KW-1185">Reference proteome</keyword>
<dbReference type="SUPFAM" id="SSF56935">
    <property type="entry name" value="Porins"/>
    <property type="match status" value="1"/>
</dbReference>
<evidence type="ECO:0000256" key="2">
    <source>
        <dbReference type="ARBA" id="ARBA00009810"/>
    </source>
</evidence>
<dbReference type="Pfam" id="PF07715">
    <property type="entry name" value="Plug"/>
    <property type="match status" value="1"/>
</dbReference>
<comment type="subcellular location">
    <subcellularLocation>
        <location evidence="1 9">Cell outer membrane</location>
        <topology evidence="1 9">Multi-pass membrane protein</topology>
    </subcellularLocation>
</comment>
<dbReference type="InterPro" id="IPR012910">
    <property type="entry name" value="Plug_dom"/>
</dbReference>
<evidence type="ECO:0000259" key="12">
    <source>
        <dbReference type="Pfam" id="PF00593"/>
    </source>
</evidence>
<evidence type="ECO:0000256" key="9">
    <source>
        <dbReference type="PROSITE-ProRule" id="PRU01360"/>
    </source>
</evidence>
<dbReference type="PROSITE" id="PS52016">
    <property type="entry name" value="TONB_DEPENDENT_REC_3"/>
    <property type="match status" value="1"/>
</dbReference>
<comment type="similarity">
    <text evidence="2 9 10">Belongs to the TonB-dependent receptor family.</text>
</comment>
<keyword evidence="6 10" id="KW-0798">TonB box</keyword>
<evidence type="ECO:0000256" key="11">
    <source>
        <dbReference type="SAM" id="SignalP"/>
    </source>
</evidence>